<dbReference type="GO" id="GO:0005737">
    <property type="term" value="C:cytoplasm"/>
    <property type="evidence" value="ECO:0007669"/>
    <property type="project" value="UniProtKB-SubCell"/>
</dbReference>
<evidence type="ECO:0000313" key="3">
    <source>
        <dbReference type="EMBL" id="ADV61629.1"/>
    </source>
</evidence>
<dbReference type="KEGG" id="ipa:Isop_1040"/>
<dbReference type="Gene3D" id="3.20.20.380">
    <property type="entry name" value="Copper homeostasis (CutC) domain"/>
    <property type="match status" value="1"/>
</dbReference>
<dbReference type="GO" id="GO:0005507">
    <property type="term" value="F:copper ion binding"/>
    <property type="evidence" value="ECO:0007669"/>
    <property type="project" value="TreeGrafter"/>
</dbReference>
<dbReference type="HOGENOM" id="CLU_050555_3_3_0"/>
<dbReference type="PANTHER" id="PTHR12598:SF0">
    <property type="entry name" value="COPPER HOMEOSTASIS PROTEIN CUTC HOMOLOG"/>
    <property type="match status" value="1"/>
</dbReference>
<evidence type="ECO:0000256" key="1">
    <source>
        <dbReference type="ARBA" id="ARBA00007768"/>
    </source>
</evidence>
<comment type="similarity">
    <text evidence="1 2">Belongs to the CutC family.</text>
</comment>
<dbReference type="STRING" id="575540.Isop_1040"/>
<proteinExistence type="inferred from homology"/>
<dbReference type="InterPro" id="IPR005627">
    <property type="entry name" value="CutC-like"/>
</dbReference>
<keyword evidence="4" id="KW-1185">Reference proteome</keyword>
<dbReference type="AlphaFoldDB" id="E8R442"/>
<dbReference type="PANTHER" id="PTHR12598">
    <property type="entry name" value="COPPER HOMEOSTASIS PROTEIN CUTC"/>
    <property type="match status" value="1"/>
</dbReference>
<dbReference type="FunCoup" id="E8R442">
    <property type="interactions" value="128"/>
</dbReference>
<organism evidence="3 4">
    <name type="scientific">Isosphaera pallida (strain ATCC 43644 / DSM 9630 / IS1B)</name>
    <dbReference type="NCBI Taxonomy" id="575540"/>
    <lineage>
        <taxon>Bacteria</taxon>
        <taxon>Pseudomonadati</taxon>
        <taxon>Planctomycetota</taxon>
        <taxon>Planctomycetia</taxon>
        <taxon>Isosphaerales</taxon>
        <taxon>Isosphaeraceae</taxon>
        <taxon>Isosphaera</taxon>
    </lineage>
</organism>
<evidence type="ECO:0000313" key="4">
    <source>
        <dbReference type="Proteomes" id="UP000008631"/>
    </source>
</evidence>
<dbReference type="Pfam" id="PF03932">
    <property type="entry name" value="CutC"/>
    <property type="match status" value="1"/>
</dbReference>
<evidence type="ECO:0000256" key="2">
    <source>
        <dbReference type="HAMAP-Rule" id="MF_00795"/>
    </source>
</evidence>
<dbReference type="Proteomes" id="UP000008631">
    <property type="component" value="Chromosome"/>
</dbReference>
<reference evidence="3 4" key="2">
    <citation type="journal article" date="2011" name="Stand. Genomic Sci.">
        <title>Complete genome sequence of Isosphaera pallida type strain (IS1B).</title>
        <authorList>
            <consortium name="US DOE Joint Genome Institute (JGI-PGF)"/>
            <person name="Goker M."/>
            <person name="Cleland D."/>
            <person name="Saunders E."/>
            <person name="Lapidus A."/>
            <person name="Nolan M."/>
            <person name="Lucas S."/>
            <person name="Hammon N."/>
            <person name="Deshpande S."/>
            <person name="Cheng J.F."/>
            <person name="Tapia R."/>
            <person name="Han C."/>
            <person name="Goodwin L."/>
            <person name="Pitluck S."/>
            <person name="Liolios K."/>
            <person name="Pagani I."/>
            <person name="Ivanova N."/>
            <person name="Mavromatis K."/>
            <person name="Pati A."/>
            <person name="Chen A."/>
            <person name="Palaniappan K."/>
            <person name="Land M."/>
            <person name="Hauser L."/>
            <person name="Chang Y.J."/>
            <person name="Jeffries C.D."/>
            <person name="Detter J.C."/>
            <person name="Beck B."/>
            <person name="Woyke T."/>
            <person name="Bristow J."/>
            <person name="Eisen J.A."/>
            <person name="Markowitz V."/>
            <person name="Hugenholtz P."/>
            <person name="Kyrpides N.C."/>
            <person name="Klenk H.P."/>
        </authorList>
    </citation>
    <scope>NUCLEOTIDE SEQUENCE [LARGE SCALE GENOMIC DNA]</scope>
    <source>
        <strain evidence="4">ATCC 43644 / DSM 9630 / IS1B</strain>
    </source>
</reference>
<dbReference type="EMBL" id="CP002353">
    <property type="protein sequence ID" value="ADV61629.1"/>
    <property type="molecule type" value="Genomic_DNA"/>
</dbReference>
<dbReference type="HAMAP" id="MF_00795">
    <property type="entry name" value="CutC"/>
    <property type="match status" value="1"/>
</dbReference>
<keyword evidence="2" id="KW-0963">Cytoplasm</keyword>
<comment type="subcellular location">
    <subcellularLocation>
        <location evidence="2">Cytoplasm</location>
    </subcellularLocation>
</comment>
<dbReference type="eggNOG" id="COG3142">
    <property type="taxonomic scope" value="Bacteria"/>
</dbReference>
<protein>
    <recommendedName>
        <fullName evidence="2">PF03932 family protein CutC</fullName>
    </recommendedName>
</protein>
<reference key="1">
    <citation type="submission" date="2010-11" db="EMBL/GenBank/DDBJ databases">
        <title>The complete sequence of chromosome of Isophaera pallida ATCC 43644.</title>
        <authorList>
            <consortium name="US DOE Joint Genome Institute (JGI-PGF)"/>
            <person name="Lucas S."/>
            <person name="Copeland A."/>
            <person name="Lapidus A."/>
            <person name="Bruce D."/>
            <person name="Goodwin L."/>
            <person name="Pitluck S."/>
            <person name="Kyrpides N."/>
            <person name="Mavromatis K."/>
            <person name="Pagani I."/>
            <person name="Ivanova N."/>
            <person name="Saunders E."/>
            <person name="Brettin T."/>
            <person name="Detter J.C."/>
            <person name="Han C."/>
            <person name="Tapia R."/>
            <person name="Land M."/>
            <person name="Hauser L."/>
            <person name="Markowitz V."/>
            <person name="Cheng J.-F."/>
            <person name="Hugenholtz P."/>
            <person name="Woyke T."/>
            <person name="Wu D."/>
            <person name="Eisen J.A."/>
        </authorList>
    </citation>
    <scope>NUCLEOTIDE SEQUENCE</scope>
    <source>
        <strain>ATCC 43644</strain>
    </source>
</reference>
<dbReference type="InterPro" id="IPR036822">
    <property type="entry name" value="CutC-like_dom_sf"/>
</dbReference>
<accession>E8R442</accession>
<gene>
    <name evidence="2" type="primary">cutC</name>
    <name evidence="3" type="ordered locus">Isop_1040</name>
</gene>
<name>E8R442_ISOPI</name>
<dbReference type="SUPFAM" id="SSF110395">
    <property type="entry name" value="CutC-like"/>
    <property type="match status" value="1"/>
</dbReference>
<sequence>MGQDESPGSNPTQANTQANGRARRLLLEVCVETVEDGLTAARHGADRLELCCGLETGGLTPSVGLFRETRAAVGPQMPINVLICPRVGDFVWSHGVGAVMRRDLDTLLAEGADGAAVSALRPDGSIDRDLSGTLGRIIGVGSRAVFHRAFDHVEEKPGEFDQSLEDLVDLGLSRVLTTGQRAVAAWGVANLARWVVQARGRIEIGAAGGIGPANLAGIVRQSGCCRVHASRRARSEPPLLVRAARVARVPLAVGEAQSLSSGPRGVHPGVVARCRVMLDERAGELND</sequence>
<comment type="caution">
    <text evidence="2">Once thought to be involved in copper homeostasis, experiments in E.coli have shown this is not the case.</text>
</comment>
<dbReference type="InParanoid" id="E8R442"/>